<evidence type="ECO:0000256" key="1">
    <source>
        <dbReference type="ARBA" id="ARBA00004481"/>
    </source>
</evidence>
<evidence type="ECO:0000256" key="3">
    <source>
        <dbReference type="ARBA" id="ARBA00007895"/>
    </source>
</evidence>
<name>A0A6A6YDR6_9PEZI</name>
<dbReference type="PANTHER" id="PTHR46009">
    <property type="entry name" value="VACUOLAR PROTEIN SORTING-ASSOCIATED PROTEIN VTA1 HOMOLOG"/>
    <property type="match status" value="1"/>
</dbReference>
<dbReference type="EMBL" id="MU003706">
    <property type="protein sequence ID" value="KAF2806971.1"/>
    <property type="molecule type" value="Genomic_DNA"/>
</dbReference>
<reference evidence="12 14" key="1">
    <citation type="journal article" date="2020" name="Stud. Mycol.">
        <title>101 Dothideomycetes genomes: a test case for predicting lifestyles and emergence of pathogens.</title>
        <authorList>
            <person name="Haridas S."/>
            <person name="Albert R."/>
            <person name="Binder M."/>
            <person name="Bloem J."/>
            <person name="Labutti K."/>
            <person name="Salamov A."/>
            <person name="Andreopoulos B."/>
            <person name="Baker S."/>
            <person name="Barry K."/>
            <person name="Bills G."/>
            <person name="Bluhm B."/>
            <person name="Cannon C."/>
            <person name="Castanera R."/>
            <person name="Culley D."/>
            <person name="Daum C."/>
            <person name="Ezra D."/>
            <person name="Gonzalez J."/>
            <person name="Henrissat B."/>
            <person name="Kuo A."/>
            <person name="Liang C."/>
            <person name="Lipzen A."/>
            <person name="Lutzoni F."/>
            <person name="Magnuson J."/>
            <person name="Mondo S."/>
            <person name="Nolan M."/>
            <person name="Ohm R."/>
            <person name="Pangilinan J."/>
            <person name="Park H.-J."/>
            <person name="Ramirez L."/>
            <person name="Alfaro M."/>
            <person name="Sun H."/>
            <person name="Tritt A."/>
            <person name="Yoshinaga Y."/>
            <person name="Zwiers L.-H."/>
            <person name="Turgeon B."/>
            <person name="Goodwin S."/>
            <person name="Spatafora J."/>
            <person name="Crous P."/>
            <person name="Grigoriev I."/>
        </authorList>
    </citation>
    <scope>NUCLEOTIDE SEQUENCE</scope>
    <source>
        <strain evidence="12 14">CBS 304.34</strain>
    </source>
</reference>
<reference evidence="14" key="3">
    <citation type="submission" date="2025-04" db="UniProtKB">
        <authorList>
            <consortium name="RefSeq"/>
        </authorList>
    </citation>
    <scope>IDENTIFICATION</scope>
    <source>
        <strain evidence="14">CBS 304.34</strain>
    </source>
</reference>
<keyword evidence="13" id="KW-1185">Reference proteome</keyword>
<dbReference type="PANTHER" id="PTHR46009:SF1">
    <property type="entry name" value="VACUOLAR PROTEIN SORTING-ASSOCIATED PROTEIN VTA1 HOMOLOG"/>
    <property type="match status" value="1"/>
</dbReference>
<feature type="domain" description="Vta1 C-terminal" evidence="11">
    <location>
        <begin position="404"/>
        <end position="440"/>
    </location>
</feature>
<evidence type="ECO:0000256" key="7">
    <source>
        <dbReference type="ARBA" id="ARBA00022927"/>
    </source>
</evidence>
<dbReference type="InterPro" id="IPR039431">
    <property type="entry name" value="Vta1/CALS_N"/>
</dbReference>
<evidence type="ECO:0000256" key="4">
    <source>
        <dbReference type="ARBA" id="ARBA00022448"/>
    </source>
</evidence>
<keyword evidence="5" id="KW-0963">Cytoplasm</keyword>
<feature type="region of interest" description="Disordered" evidence="9">
    <location>
        <begin position="327"/>
        <end position="399"/>
    </location>
</feature>
<feature type="compositionally biased region" description="Polar residues" evidence="9">
    <location>
        <begin position="250"/>
        <end position="262"/>
    </location>
</feature>
<dbReference type="GO" id="GO:0015031">
    <property type="term" value="P:protein transport"/>
    <property type="evidence" value="ECO:0007669"/>
    <property type="project" value="UniProtKB-KW"/>
</dbReference>
<dbReference type="Gene3D" id="1.25.40.270">
    <property type="entry name" value="Vacuolar protein sorting-associated protein vta1"/>
    <property type="match status" value="1"/>
</dbReference>
<dbReference type="AlphaFoldDB" id="A0A6A6YDR6"/>
<dbReference type="InterPro" id="IPR044538">
    <property type="entry name" value="Vta1-like"/>
</dbReference>
<feature type="compositionally biased region" description="Low complexity" evidence="9">
    <location>
        <begin position="363"/>
        <end position="395"/>
    </location>
</feature>
<gene>
    <name evidence="12 14" type="ORF">BDZ99DRAFT_393167</name>
</gene>
<dbReference type="InterPro" id="IPR041212">
    <property type="entry name" value="Vta1_C"/>
</dbReference>
<evidence type="ECO:0000256" key="6">
    <source>
        <dbReference type="ARBA" id="ARBA00022753"/>
    </source>
</evidence>
<accession>A0A6A6YDR6</accession>
<dbReference type="OrthoDB" id="391137at2759"/>
<evidence type="ECO:0000256" key="9">
    <source>
        <dbReference type="SAM" id="MobiDB-lite"/>
    </source>
</evidence>
<feature type="compositionally biased region" description="Pro residues" evidence="9">
    <location>
        <begin position="351"/>
        <end position="362"/>
    </location>
</feature>
<dbReference type="Proteomes" id="UP000504636">
    <property type="component" value="Unplaced"/>
</dbReference>
<comment type="similarity">
    <text evidence="3">Belongs to the VTA1 family.</text>
</comment>
<keyword evidence="8" id="KW-0472">Membrane</keyword>
<feature type="domain" description="Vta1/callose synthase N-terminal" evidence="10">
    <location>
        <begin position="13"/>
        <end position="156"/>
    </location>
</feature>
<keyword evidence="4" id="KW-0813">Transport</keyword>
<dbReference type="GeneID" id="54456726"/>
<evidence type="ECO:0000313" key="13">
    <source>
        <dbReference type="Proteomes" id="UP000504636"/>
    </source>
</evidence>
<evidence type="ECO:0000256" key="5">
    <source>
        <dbReference type="ARBA" id="ARBA00022490"/>
    </source>
</evidence>
<comment type="subcellular location">
    <subcellularLocation>
        <location evidence="2">Cytoplasm</location>
    </subcellularLocation>
    <subcellularLocation>
        <location evidence="1">Endosome membrane</location>
        <topology evidence="1">Peripheral membrane protein</topology>
    </subcellularLocation>
</comment>
<evidence type="ECO:0000313" key="14">
    <source>
        <dbReference type="RefSeq" id="XP_033573935.1"/>
    </source>
</evidence>
<dbReference type="Pfam" id="PF18097">
    <property type="entry name" value="Vta1_C"/>
    <property type="match status" value="1"/>
</dbReference>
<evidence type="ECO:0000259" key="11">
    <source>
        <dbReference type="Pfam" id="PF18097"/>
    </source>
</evidence>
<dbReference type="GO" id="GO:0005771">
    <property type="term" value="C:multivesicular body"/>
    <property type="evidence" value="ECO:0007669"/>
    <property type="project" value="TreeGrafter"/>
</dbReference>
<dbReference type="GO" id="GO:0010008">
    <property type="term" value="C:endosome membrane"/>
    <property type="evidence" value="ECO:0007669"/>
    <property type="project" value="UniProtKB-SubCell"/>
</dbReference>
<dbReference type="Pfam" id="PF04652">
    <property type="entry name" value="Vta1"/>
    <property type="match status" value="1"/>
</dbReference>
<proteinExistence type="inferred from homology"/>
<dbReference type="InterPro" id="IPR023175">
    <property type="entry name" value="Vta1/CALS_N_sf"/>
</dbReference>
<evidence type="ECO:0000313" key="12">
    <source>
        <dbReference type="EMBL" id="KAF2806971.1"/>
    </source>
</evidence>
<sequence>MTSNVPDKLKTADITRFAVRAAQLEKVKPVVAYWCEYYIVQQILSKGLHQADQECLQYTTALMDKLEQTKTELASEDAIMDEIAAQAYCEQFALDTFQRADNVVRANKATVHTADIFRAAATFLDMLANWGAPTQEIMSKSKYAKYHAIRIVKALKAGEDPNLSNPVRESTPAVSPVALDPNDPDVQRINGLHQPYVESAPDTSAHPSPALSASRISPPPPTLPSAPSSYSQRAPSPRQYMPHRDVSPISAPSTSRQGSVSSIGGGYFPRVNDVPTFTADNAAPSLPTAPSNEDETMTSPYESSAPAGDPQAFYQNQSRDVDQNKLAFPEPQPQIPTQQPQQNVFQQQQHYPPPQQHQPPQQPQFQPQQPQVFNQQQTPVPAQQSAPYQQQQAYPNGGAYNTDEEAIIAAQKHAKWAVSALNFEDVDTAVKELRIALRALGAS</sequence>
<evidence type="ECO:0000259" key="10">
    <source>
        <dbReference type="Pfam" id="PF04652"/>
    </source>
</evidence>
<dbReference type="RefSeq" id="XP_033573935.1">
    <property type="nucleotide sequence ID" value="XM_033715833.1"/>
</dbReference>
<dbReference type="Gene3D" id="1.20.5.420">
    <property type="entry name" value="Immunoglobulin FC, subunit C"/>
    <property type="match status" value="1"/>
</dbReference>
<protein>
    <submittedName>
        <fullName evidence="12 14">DUF605-domain-containing protein</fullName>
    </submittedName>
</protein>
<organism evidence="12">
    <name type="scientific">Mytilinidion resinicola</name>
    <dbReference type="NCBI Taxonomy" id="574789"/>
    <lineage>
        <taxon>Eukaryota</taxon>
        <taxon>Fungi</taxon>
        <taxon>Dikarya</taxon>
        <taxon>Ascomycota</taxon>
        <taxon>Pezizomycotina</taxon>
        <taxon>Dothideomycetes</taxon>
        <taxon>Pleosporomycetidae</taxon>
        <taxon>Mytilinidiales</taxon>
        <taxon>Mytilinidiaceae</taxon>
        <taxon>Mytilinidion</taxon>
    </lineage>
</organism>
<evidence type="ECO:0000256" key="8">
    <source>
        <dbReference type="ARBA" id="ARBA00023136"/>
    </source>
</evidence>
<dbReference type="GO" id="GO:0032511">
    <property type="term" value="P:late endosome to vacuole transport via multivesicular body sorting pathway"/>
    <property type="evidence" value="ECO:0007669"/>
    <property type="project" value="InterPro"/>
</dbReference>
<feature type="region of interest" description="Disordered" evidence="9">
    <location>
        <begin position="159"/>
        <end position="313"/>
    </location>
</feature>
<reference evidence="14" key="2">
    <citation type="submission" date="2020-04" db="EMBL/GenBank/DDBJ databases">
        <authorList>
            <consortium name="NCBI Genome Project"/>
        </authorList>
    </citation>
    <scope>NUCLEOTIDE SEQUENCE</scope>
    <source>
        <strain evidence="14">CBS 304.34</strain>
    </source>
</reference>
<keyword evidence="7" id="KW-0653">Protein transport</keyword>
<feature type="compositionally biased region" description="Low complexity" evidence="9">
    <location>
        <begin position="335"/>
        <end position="350"/>
    </location>
</feature>
<keyword evidence="6" id="KW-0967">Endosome</keyword>
<evidence type="ECO:0000256" key="2">
    <source>
        <dbReference type="ARBA" id="ARBA00004496"/>
    </source>
</evidence>